<dbReference type="AlphaFoldDB" id="A0A6H5G414"/>
<keyword evidence="3" id="KW-1185">Reference proteome</keyword>
<organism evidence="2 3">
    <name type="scientific">Nesidiocoris tenuis</name>
    <dbReference type="NCBI Taxonomy" id="355587"/>
    <lineage>
        <taxon>Eukaryota</taxon>
        <taxon>Metazoa</taxon>
        <taxon>Ecdysozoa</taxon>
        <taxon>Arthropoda</taxon>
        <taxon>Hexapoda</taxon>
        <taxon>Insecta</taxon>
        <taxon>Pterygota</taxon>
        <taxon>Neoptera</taxon>
        <taxon>Paraneoptera</taxon>
        <taxon>Hemiptera</taxon>
        <taxon>Heteroptera</taxon>
        <taxon>Panheteroptera</taxon>
        <taxon>Cimicomorpha</taxon>
        <taxon>Miridae</taxon>
        <taxon>Dicyphina</taxon>
        <taxon>Nesidiocoris</taxon>
    </lineage>
</organism>
<reference evidence="2 3" key="1">
    <citation type="submission" date="2020-02" db="EMBL/GenBank/DDBJ databases">
        <authorList>
            <person name="Ferguson B K."/>
        </authorList>
    </citation>
    <scope>NUCLEOTIDE SEQUENCE [LARGE SCALE GENOMIC DNA]</scope>
</reference>
<accession>A0A6H5G414</accession>
<evidence type="ECO:0000256" key="1">
    <source>
        <dbReference type="SAM" id="MobiDB-lite"/>
    </source>
</evidence>
<proteinExistence type="predicted"/>
<dbReference type="Proteomes" id="UP000479000">
    <property type="component" value="Unassembled WGS sequence"/>
</dbReference>
<protein>
    <submittedName>
        <fullName evidence="2">Uncharacterized protein</fullName>
    </submittedName>
</protein>
<name>A0A6H5G414_9HEMI</name>
<sequence length="218" mass="25083">MFVSARPNTLFNRNSDNAQVNGSIVIVLKSRIGTELQNKLFLIHIYSESLPEQVSNLVAVRWIARGNHRMKIRRGVQRHMVQYRINLKNKKDKRICTLQASCKICINIRNGTSSRNKVRTNPIGKSGDQELRLHQREPNIGQLHGRSRLRISLLVPRDGLLLHRIHVSFPSRRHRQLFRRLGRLQKSAHALADESVHSEFGLRGSSGQRDLPAIHPRQ</sequence>
<gene>
    <name evidence="2" type="ORF">NTEN_LOCUS3821</name>
</gene>
<evidence type="ECO:0000313" key="2">
    <source>
        <dbReference type="EMBL" id="CAA9997527.1"/>
    </source>
</evidence>
<evidence type="ECO:0000313" key="3">
    <source>
        <dbReference type="Proteomes" id="UP000479000"/>
    </source>
</evidence>
<feature type="region of interest" description="Disordered" evidence="1">
    <location>
        <begin position="199"/>
        <end position="218"/>
    </location>
</feature>
<dbReference type="EMBL" id="CADCXU010005882">
    <property type="protein sequence ID" value="CAA9997527.1"/>
    <property type="molecule type" value="Genomic_DNA"/>
</dbReference>